<feature type="binding site" evidence="8">
    <location>
        <position position="113"/>
    </location>
    <ligand>
        <name>Fe cation</name>
        <dbReference type="ChEBI" id="CHEBI:24875"/>
    </ligand>
</feature>
<feature type="binding site" evidence="8">
    <location>
        <position position="276"/>
    </location>
    <ligand>
        <name>substrate</name>
    </ligand>
</feature>
<feature type="binding site" evidence="8">
    <location>
        <position position="182"/>
    </location>
    <ligand>
        <name>substrate</name>
    </ligand>
</feature>
<evidence type="ECO:0000256" key="3">
    <source>
        <dbReference type="ARBA" id="ARBA00022694"/>
    </source>
</evidence>
<evidence type="ECO:0000259" key="9">
    <source>
        <dbReference type="Pfam" id="PF00814"/>
    </source>
</evidence>
<evidence type="ECO:0000256" key="6">
    <source>
        <dbReference type="ARBA" id="ARBA00023315"/>
    </source>
</evidence>
<dbReference type="FunFam" id="3.30.420.40:FF:000040">
    <property type="entry name" value="tRNA N6-adenosine threonylcarbamoyltransferase"/>
    <property type="match status" value="1"/>
</dbReference>
<keyword evidence="3 8" id="KW-0819">tRNA processing</keyword>
<dbReference type="InterPro" id="IPR043129">
    <property type="entry name" value="ATPase_NBD"/>
</dbReference>
<dbReference type="NCBIfam" id="TIGR00329">
    <property type="entry name" value="gcp_kae1"/>
    <property type="match status" value="1"/>
</dbReference>
<dbReference type="FunFam" id="3.30.420.40:FF:000012">
    <property type="entry name" value="tRNA N6-adenosine threonylcarbamoyltransferase"/>
    <property type="match status" value="1"/>
</dbReference>
<gene>
    <name evidence="8" type="primary">tsaD</name>
    <name evidence="10" type="ordered locus">CLOAM0874</name>
</gene>
<dbReference type="RefSeq" id="WP_015424607.1">
    <property type="nucleotide sequence ID" value="NC_020449.1"/>
</dbReference>
<dbReference type="HOGENOM" id="CLU_023208_0_2_0"/>
<keyword evidence="5 8" id="KW-0408">Iron</keyword>
<keyword evidence="6 8" id="KW-0012">Acyltransferase</keyword>
<evidence type="ECO:0000256" key="8">
    <source>
        <dbReference type="HAMAP-Rule" id="MF_01445"/>
    </source>
</evidence>
<feature type="binding site" evidence="8">
    <location>
        <position position="169"/>
    </location>
    <ligand>
        <name>substrate</name>
    </ligand>
</feature>
<sequence>MPVQYILAFESSCDDTSVAIVDTDYNVIVNLISSQPEHLEFGGILPELASRLHLKNIVTLTKAALNASKLNLQDISAIAVSINPGLIGSLIVGLAFAKGLAWSLSLPLITVNHILSHIFANFIEHKAVEPPFLALVVSGGHTELVHFDTLTTFTVVGKTLDDAAGESFDKAAKLLGLGFPGGPAIDELAQKGNPNFIKFPRALPQKNNFNFSYSGLKTAIRTWLVNQNPETLQAELPDIAASVQQAIIDPLVHKTVLWARQHKIPYILLAGGVAANSALRQQLTTTSAKYGIKVFYPSNALCMDNAAMVGAAAIPKFLTKNYAPLSINVSSLKGTRQV</sequence>
<evidence type="ECO:0000256" key="7">
    <source>
        <dbReference type="ARBA" id="ARBA00048117"/>
    </source>
</evidence>
<dbReference type="CDD" id="cd24133">
    <property type="entry name" value="ASKHA_NBD_TsaD_bac"/>
    <property type="match status" value="1"/>
</dbReference>
<dbReference type="PANTHER" id="PTHR11735">
    <property type="entry name" value="TRNA N6-ADENOSINE THREONYLCARBAMOYLTRANSFERASE"/>
    <property type="match status" value="1"/>
</dbReference>
<organism evidence="10 11">
    <name type="scientific">Cloacimonas acidaminovorans (strain Evry)</name>
    <dbReference type="NCBI Taxonomy" id="459349"/>
    <lineage>
        <taxon>Bacteria</taxon>
        <taxon>Pseudomonadati</taxon>
        <taxon>Candidatus Cloacimonadota</taxon>
        <taxon>Candidatus Cloacimonadia</taxon>
        <taxon>Candidatus Cloacimonadales</taxon>
        <taxon>Candidatus Cloacimonadaceae</taxon>
        <taxon>Candidatus Cloacimonas</taxon>
    </lineage>
</organism>
<comment type="function">
    <text evidence="8">Required for the formation of a threonylcarbamoyl group on adenosine at position 37 (t(6)A37) in tRNAs that read codons beginning with adenine. Is involved in the transfer of the threonylcarbamoyl moiety of threonylcarbamoyl-AMP (TC-AMP) to the N6 group of A37, together with TsaE and TsaB. TsaD likely plays a direct catalytic role in this reaction.</text>
</comment>
<dbReference type="NCBIfam" id="TIGR03723">
    <property type="entry name" value="T6A_TsaD_YgjD"/>
    <property type="match status" value="1"/>
</dbReference>
<dbReference type="GO" id="GO:0061711">
    <property type="term" value="F:tRNA N(6)-L-threonylcarbamoyladenine synthase activity"/>
    <property type="evidence" value="ECO:0007669"/>
    <property type="project" value="UniProtKB-EC"/>
</dbReference>
<keyword evidence="1 8" id="KW-0963">Cytoplasm</keyword>
<dbReference type="Pfam" id="PF00814">
    <property type="entry name" value="TsaD"/>
    <property type="match status" value="1"/>
</dbReference>
<dbReference type="KEGG" id="caci:CLOAM0874"/>
<reference evidence="10 11" key="1">
    <citation type="journal article" date="2008" name="J. Bacteriol.">
        <title>'Candidatus Cloacamonas acidaminovorans': genome sequence reconstruction provides a first glimpse of a new bacterial division.</title>
        <authorList>
            <person name="Pelletier E."/>
            <person name="Kreimeyer A."/>
            <person name="Bocs S."/>
            <person name="Rouy Z."/>
            <person name="Gyapay G."/>
            <person name="Chouari R."/>
            <person name="Riviere D."/>
            <person name="Ganesan A."/>
            <person name="Daegelen P."/>
            <person name="Sghir A."/>
            <person name="Cohen G.N."/>
            <person name="Medigue C."/>
            <person name="Weissenbach J."/>
            <person name="Le Paslier D."/>
        </authorList>
    </citation>
    <scope>NUCLEOTIDE SEQUENCE [LARGE SCALE GENOMIC DNA]</scope>
    <source>
        <strain evidence="11">Evry</strain>
    </source>
</reference>
<comment type="catalytic activity">
    <reaction evidence="7 8">
        <text>L-threonylcarbamoyladenylate + adenosine(37) in tRNA = N(6)-L-threonylcarbamoyladenosine(37) in tRNA + AMP + H(+)</text>
        <dbReference type="Rhea" id="RHEA:37059"/>
        <dbReference type="Rhea" id="RHEA-COMP:10162"/>
        <dbReference type="Rhea" id="RHEA-COMP:10163"/>
        <dbReference type="ChEBI" id="CHEBI:15378"/>
        <dbReference type="ChEBI" id="CHEBI:73682"/>
        <dbReference type="ChEBI" id="CHEBI:74411"/>
        <dbReference type="ChEBI" id="CHEBI:74418"/>
        <dbReference type="ChEBI" id="CHEBI:456215"/>
        <dbReference type="EC" id="2.3.1.234"/>
    </reaction>
</comment>
<dbReference type="GO" id="GO:0002949">
    <property type="term" value="P:tRNA threonylcarbamoyladenosine modification"/>
    <property type="evidence" value="ECO:0007669"/>
    <property type="project" value="UniProtKB-UniRule"/>
</dbReference>
<dbReference type="InterPro" id="IPR000905">
    <property type="entry name" value="Gcp-like_dom"/>
</dbReference>
<evidence type="ECO:0000256" key="2">
    <source>
        <dbReference type="ARBA" id="ARBA00022679"/>
    </source>
</evidence>
<dbReference type="GO" id="GO:0008233">
    <property type="term" value="F:peptidase activity"/>
    <property type="evidence" value="ECO:0007669"/>
    <property type="project" value="UniProtKB-KW"/>
</dbReference>
<dbReference type="EMBL" id="CU466930">
    <property type="protein sequence ID" value="CAO80749.1"/>
    <property type="molecule type" value="Genomic_DNA"/>
</dbReference>
<name>B0VHD4_CLOAI</name>
<feature type="binding site" evidence="8">
    <location>
        <position position="304"/>
    </location>
    <ligand>
        <name>Fe cation</name>
        <dbReference type="ChEBI" id="CHEBI:24875"/>
    </ligand>
</feature>
<accession>B0VHD4</accession>
<evidence type="ECO:0000256" key="1">
    <source>
        <dbReference type="ARBA" id="ARBA00022490"/>
    </source>
</evidence>
<dbReference type="GO" id="GO:0005506">
    <property type="term" value="F:iron ion binding"/>
    <property type="evidence" value="ECO:0007669"/>
    <property type="project" value="UniProtKB-UniRule"/>
</dbReference>
<dbReference type="InterPro" id="IPR022450">
    <property type="entry name" value="TsaD"/>
</dbReference>
<dbReference type="eggNOG" id="COG0533">
    <property type="taxonomic scope" value="Bacteria"/>
</dbReference>
<dbReference type="AlphaFoldDB" id="B0VHD4"/>
<keyword evidence="11" id="KW-1185">Reference proteome</keyword>
<dbReference type="InterPro" id="IPR017861">
    <property type="entry name" value="KAE1/TsaD"/>
</dbReference>
<keyword evidence="4 8" id="KW-0479">Metal-binding</keyword>
<dbReference type="Proteomes" id="UP000002019">
    <property type="component" value="Chromosome"/>
</dbReference>
<comment type="cofactor">
    <cofactor evidence="8">
        <name>Fe(2+)</name>
        <dbReference type="ChEBI" id="CHEBI:29033"/>
    </cofactor>
    <text evidence="8">Binds 1 Fe(2+) ion per subunit.</text>
</comment>
<dbReference type="SUPFAM" id="SSF53067">
    <property type="entry name" value="Actin-like ATPase domain"/>
    <property type="match status" value="2"/>
</dbReference>
<feature type="binding site" evidence="8">
    <location>
        <position position="186"/>
    </location>
    <ligand>
        <name>substrate</name>
    </ligand>
</feature>
<dbReference type="GO" id="GO:0006508">
    <property type="term" value="P:proteolysis"/>
    <property type="evidence" value="ECO:0007669"/>
    <property type="project" value="UniProtKB-KW"/>
</dbReference>
<comment type="similarity">
    <text evidence="8">Belongs to the KAE1 / TsaD family.</text>
</comment>
<proteinExistence type="inferred from homology"/>
<dbReference type="GO" id="GO:0005737">
    <property type="term" value="C:cytoplasm"/>
    <property type="evidence" value="ECO:0007669"/>
    <property type="project" value="UniProtKB-SubCell"/>
</dbReference>
<dbReference type="Gene3D" id="3.30.420.40">
    <property type="match status" value="2"/>
</dbReference>
<dbReference type="PRINTS" id="PR00789">
    <property type="entry name" value="OSIALOPTASE"/>
</dbReference>
<dbReference type="PANTHER" id="PTHR11735:SF6">
    <property type="entry name" value="TRNA N6-ADENOSINE THREONYLCARBAMOYLTRANSFERASE, MITOCHONDRIAL"/>
    <property type="match status" value="1"/>
</dbReference>
<comment type="subcellular location">
    <subcellularLocation>
        <location evidence="8">Cytoplasm</location>
    </subcellularLocation>
</comment>
<evidence type="ECO:0000256" key="4">
    <source>
        <dbReference type="ARBA" id="ARBA00022723"/>
    </source>
</evidence>
<protein>
    <recommendedName>
        <fullName evidence="8">tRNA N6-adenosine threonylcarbamoyltransferase</fullName>
        <ecNumber evidence="8">2.3.1.234</ecNumber>
    </recommendedName>
    <alternativeName>
        <fullName evidence="8">N6-L-threonylcarbamoyladenine synthase</fullName>
        <shortName evidence="8">t(6)A synthase</shortName>
    </alternativeName>
    <alternativeName>
        <fullName evidence="8">t(6)A37 threonylcarbamoyladenosine biosynthesis protein TsaD</fullName>
    </alternativeName>
    <alternativeName>
        <fullName evidence="8">tRNA threonylcarbamoyladenosine biosynthesis protein TsaD</fullName>
    </alternativeName>
</protein>
<dbReference type="OrthoDB" id="9806197at2"/>
<feature type="domain" description="Gcp-like" evidence="9">
    <location>
        <begin position="27"/>
        <end position="310"/>
    </location>
</feature>
<evidence type="ECO:0000313" key="10">
    <source>
        <dbReference type="EMBL" id="CAO80749.1"/>
    </source>
</evidence>
<evidence type="ECO:0000313" key="11">
    <source>
        <dbReference type="Proteomes" id="UP000002019"/>
    </source>
</evidence>
<dbReference type="STRING" id="459349.CLOAM0874"/>
<keyword evidence="2 8" id="KW-0808">Transferase</keyword>
<feature type="binding site" evidence="8">
    <location>
        <begin position="136"/>
        <end position="140"/>
    </location>
    <ligand>
        <name>substrate</name>
    </ligand>
</feature>
<dbReference type="EC" id="2.3.1.234" evidence="8"/>
<keyword evidence="10" id="KW-0378">Hydrolase</keyword>
<dbReference type="HAMAP" id="MF_01445">
    <property type="entry name" value="TsaD"/>
    <property type="match status" value="1"/>
</dbReference>
<feature type="binding site" evidence="8">
    <location>
        <position position="117"/>
    </location>
    <ligand>
        <name>Fe cation</name>
        <dbReference type="ChEBI" id="CHEBI:24875"/>
    </ligand>
</feature>
<evidence type="ECO:0000256" key="5">
    <source>
        <dbReference type="ARBA" id="ARBA00023004"/>
    </source>
</evidence>